<evidence type="ECO:0000256" key="1">
    <source>
        <dbReference type="SAM" id="Phobius"/>
    </source>
</evidence>
<feature type="transmembrane region" description="Helical" evidence="1">
    <location>
        <begin position="54"/>
        <end position="77"/>
    </location>
</feature>
<reference evidence="2" key="3">
    <citation type="submission" date="2025-08" db="UniProtKB">
        <authorList>
            <consortium name="Ensembl"/>
        </authorList>
    </citation>
    <scope>IDENTIFICATION</scope>
    <source>
        <strain evidence="2">HSOK</strain>
    </source>
</reference>
<evidence type="ECO:0000313" key="3">
    <source>
        <dbReference type="Proteomes" id="UP000265200"/>
    </source>
</evidence>
<organism evidence="2 3">
    <name type="scientific">Oryzias latipes</name>
    <name type="common">Japanese rice fish</name>
    <name type="synonym">Japanese killifish</name>
    <dbReference type="NCBI Taxonomy" id="8090"/>
    <lineage>
        <taxon>Eukaryota</taxon>
        <taxon>Metazoa</taxon>
        <taxon>Chordata</taxon>
        <taxon>Craniata</taxon>
        <taxon>Vertebrata</taxon>
        <taxon>Euteleostomi</taxon>
        <taxon>Actinopterygii</taxon>
        <taxon>Neopterygii</taxon>
        <taxon>Teleostei</taxon>
        <taxon>Neoteleostei</taxon>
        <taxon>Acanthomorphata</taxon>
        <taxon>Ovalentaria</taxon>
        <taxon>Atherinomorphae</taxon>
        <taxon>Beloniformes</taxon>
        <taxon>Adrianichthyidae</taxon>
        <taxon>Oryziinae</taxon>
        <taxon>Oryzias</taxon>
    </lineage>
</organism>
<dbReference type="Ensembl" id="ENSORLT00015027740.1">
    <property type="protein sequence ID" value="ENSORLP00015034157.1"/>
    <property type="gene ID" value="ENSORLG00015019995.1"/>
</dbReference>
<dbReference type="Proteomes" id="UP000265200">
    <property type="component" value="Chromosome 16"/>
</dbReference>
<reference evidence="2 3" key="2">
    <citation type="submission" date="2017-04" db="EMBL/GenBank/DDBJ databases">
        <title>CpG methylation of centromeres and impact of large insertions on vertebrate speciation.</title>
        <authorList>
            <person name="Ichikawa K."/>
            <person name="Yoshimura J."/>
            <person name="Morishita S."/>
        </authorList>
    </citation>
    <scope>NUCLEOTIDE SEQUENCE</scope>
    <source>
        <strain evidence="2 3">HSOK</strain>
    </source>
</reference>
<protein>
    <submittedName>
        <fullName evidence="2">Uncharacterized protein</fullName>
    </submittedName>
</protein>
<evidence type="ECO:0000313" key="2">
    <source>
        <dbReference type="Ensembl" id="ENSORLP00015034157.1"/>
    </source>
</evidence>
<proteinExistence type="predicted"/>
<reference key="1">
    <citation type="journal article" date="2007" name="Nature">
        <title>The medaka draft genome and insights into vertebrate genome evolution.</title>
        <authorList>
            <person name="Kasahara M."/>
            <person name="Naruse K."/>
            <person name="Sasaki S."/>
            <person name="Nakatani Y."/>
            <person name="Qu W."/>
            <person name="Ahsan B."/>
            <person name="Yamada T."/>
            <person name="Nagayasu Y."/>
            <person name="Doi K."/>
            <person name="Kasai Y."/>
            <person name="Jindo T."/>
            <person name="Kobayashi D."/>
            <person name="Shimada A."/>
            <person name="Toyoda A."/>
            <person name="Kuroki Y."/>
            <person name="Fujiyama A."/>
            <person name="Sasaki T."/>
            <person name="Shimizu A."/>
            <person name="Asakawa S."/>
            <person name="Shimizu N."/>
            <person name="Hashimoto S."/>
            <person name="Yang J."/>
            <person name="Lee Y."/>
            <person name="Matsushima K."/>
            <person name="Sugano S."/>
            <person name="Sakaizumi M."/>
            <person name="Narita T."/>
            <person name="Ohishi K."/>
            <person name="Haga S."/>
            <person name="Ohta F."/>
            <person name="Nomoto H."/>
            <person name="Nogata K."/>
            <person name="Morishita T."/>
            <person name="Endo T."/>
            <person name="Shin-I T."/>
            <person name="Takeda H."/>
            <person name="Morishita S."/>
            <person name="Kohara Y."/>
        </authorList>
    </citation>
    <scope>NUCLEOTIDE SEQUENCE [LARGE SCALE GENOMIC DNA]</scope>
    <source>
        <strain>Hd-rR</strain>
    </source>
</reference>
<name>A0A3P9JQ90_ORYLA</name>
<keyword evidence="1" id="KW-0812">Transmembrane</keyword>
<accession>A0A3P9JQ90</accession>
<keyword evidence="1" id="KW-1133">Transmembrane helix</keyword>
<dbReference type="AlphaFoldDB" id="A0A3P9JQ90"/>
<reference evidence="2" key="4">
    <citation type="submission" date="2025-09" db="UniProtKB">
        <authorList>
            <consortium name="Ensembl"/>
        </authorList>
    </citation>
    <scope>IDENTIFICATION</scope>
    <source>
        <strain evidence="2">HSOK</strain>
    </source>
</reference>
<keyword evidence="1" id="KW-0472">Membrane</keyword>
<sequence length="148" mass="17377">KWYVPMNLSTYLNFIDIRMEVARRRMIQKHLQPTRPLRRCTYNSKHTAVKSESIIFYCRTFYFCLTGLCVLMSVFIARISYSREFLMGLASCPEAKIKPLFLPENPIILSELRWFHTAATNNNITAHTKLQATTWLPVRVGSLFPRKE</sequence>